<keyword evidence="2" id="KW-1185">Reference proteome</keyword>
<dbReference type="AlphaFoldDB" id="A0A0P6YDP0"/>
<dbReference type="OrthoDB" id="9840234at2"/>
<dbReference type="EMBL" id="LGKP01000004">
    <property type="protein sequence ID" value="KPL91624.1"/>
    <property type="molecule type" value="Genomic_DNA"/>
</dbReference>
<dbReference type="Proteomes" id="UP000050277">
    <property type="component" value="Unassembled WGS sequence"/>
</dbReference>
<organism evidence="1 2">
    <name type="scientific">Herpetosiphon geysericola</name>
    <dbReference type="NCBI Taxonomy" id="70996"/>
    <lineage>
        <taxon>Bacteria</taxon>
        <taxon>Bacillati</taxon>
        <taxon>Chloroflexota</taxon>
        <taxon>Chloroflexia</taxon>
        <taxon>Herpetosiphonales</taxon>
        <taxon>Herpetosiphonaceae</taxon>
        <taxon>Herpetosiphon</taxon>
    </lineage>
</organism>
<protein>
    <recommendedName>
        <fullName evidence="3">Glutaredoxin</fullName>
    </recommendedName>
</protein>
<evidence type="ECO:0000313" key="1">
    <source>
        <dbReference type="EMBL" id="KPL91624.1"/>
    </source>
</evidence>
<name>A0A0P6YDP0_9CHLR</name>
<gene>
    <name evidence="1" type="ORF">SE18_01075</name>
</gene>
<evidence type="ECO:0008006" key="3">
    <source>
        <dbReference type="Google" id="ProtNLM"/>
    </source>
</evidence>
<evidence type="ECO:0000313" key="2">
    <source>
        <dbReference type="Proteomes" id="UP000050277"/>
    </source>
</evidence>
<proteinExistence type="predicted"/>
<dbReference type="RefSeq" id="WP_054532569.1">
    <property type="nucleotide sequence ID" value="NZ_LGKP01000004.1"/>
</dbReference>
<reference evidence="1 2" key="1">
    <citation type="submission" date="2015-07" db="EMBL/GenBank/DDBJ databases">
        <title>Whole genome sequence of Herpetosiphon geysericola DSM 7119.</title>
        <authorList>
            <person name="Hemp J."/>
            <person name="Ward L.M."/>
            <person name="Pace L.A."/>
            <person name="Fischer W.W."/>
        </authorList>
    </citation>
    <scope>NUCLEOTIDE SEQUENCE [LARGE SCALE GENOMIC DNA]</scope>
    <source>
        <strain evidence="1 2">DSM 7119</strain>
    </source>
</reference>
<comment type="caution">
    <text evidence="1">The sequence shown here is derived from an EMBL/GenBank/DDBJ whole genome shotgun (WGS) entry which is preliminary data.</text>
</comment>
<accession>A0A0P6YDP0</accession>
<sequence length="88" mass="9740">MPSLKVANSVALSLERLVGAQVSVNYYDLDDPAVQAQHVNQLEYFAEEGWPYPIALFDDEVLFVGGLQPLKVLAAVVEQLRRRGINLA</sequence>